<sequence length="84" mass="8380">VISSSGGRGMSTRPERSDEPDRALGLSGTGTSGRGAIIRSCAGAMMSAPVGGGSSLDAERVLLDGMSSSASRSYTGFENVVEAP</sequence>
<keyword evidence="3" id="KW-1185">Reference proteome</keyword>
<dbReference type="Proteomes" id="UP001432027">
    <property type="component" value="Unassembled WGS sequence"/>
</dbReference>
<name>A0AAV5U769_9BILA</name>
<evidence type="ECO:0000313" key="3">
    <source>
        <dbReference type="Proteomes" id="UP001432027"/>
    </source>
</evidence>
<feature type="region of interest" description="Disordered" evidence="1">
    <location>
        <begin position="1"/>
        <end position="33"/>
    </location>
</feature>
<proteinExistence type="predicted"/>
<protein>
    <submittedName>
        <fullName evidence="2">Uncharacterized protein</fullName>
    </submittedName>
</protein>
<evidence type="ECO:0000256" key="1">
    <source>
        <dbReference type="SAM" id="MobiDB-lite"/>
    </source>
</evidence>
<feature type="non-terminal residue" evidence="2">
    <location>
        <position position="1"/>
    </location>
</feature>
<reference evidence="2" key="1">
    <citation type="submission" date="2023-10" db="EMBL/GenBank/DDBJ databases">
        <title>Genome assembly of Pristionchus species.</title>
        <authorList>
            <person name="Yoshida K."/>
            <person name="Sommer R.J."/>
        </authorList>
    </citation>
    <scope>NUCLEOTIDE SEQUENCE</scope>
    <source>
        <strain evidence="2">RS0144</strain>
    </source>
</reference>
<dbReference type="AlphaFoldDB" id="A0AAV5U769"/>
<dbReference type="EMBL" id="BTSX01000005">
    <property type="protein sequence ID" value="GMT01974.1"/>
    <property type="molecule type" value="Genomic_DNA"/>
</dbReference>
<feature type="non-terminal residue" evidence="2">
    <location>
        <position position="84"/>
    </location>
</feature>
<accession>A0AAV5U769</accession>
<comment type="caution">
    <text evidence="2">The sequence shown here is derived from an EMBL/GenBank/DDBJ whole genome shotgun (WGS) entry which is preliminary data.</text>
</comment>
<feature type="compositionally biased region" description="Basic and acidic residues" evidence="1">
    <location>
        <begin position="13"/>
        <end position="22"/>
    </location>
</feature>
<gene>
    <name evidence="2" type="ORF">PENTCL1PPCAC_24148</name>
</gene>
<evidence type="ECO:0000313" key="2">
    <source>
        <dbReference type="EMBL" id="GMT01974.1"/>
    </source>
</evidence>
<organism evidence="2 3">
    <name type="scientific">Pristionchus entomophagus</name>
    <dbReference type="NCBI Taxonomy" id="358040"/>
    <lineage>
        <taxon>Eukaryota</taxon>
        <taxon>Metazoa</taxon>
        <taxon>Ecdysozoa</taxon>
        <taxon>Nematoda</taxon>
        <taxon>Chromadorea</taxon>
        <taxon>Rhabditida</taxon>
        <taxon>Rhabditina</taxon>
        <taxon>Diplogasteromorpha</taxon>
        <taxon>Diplogasteroidea</taxon>
        <taxon>Neodiplogasteridae</taxon>
        <taxon>Pristionchus</taxon>
    </lineage>
</organism>